<accession>W9ZAF1</accession>
<keyword evidence="3" id="KW-1185">Reference proteome</keyword>
<name>W9ZAF1_9EURO</name>
<dbReference type="EMBL" id="AMGY01000001">
    <property type="protein sequence ID" value="EXJ91494.1"/>
    <property type="molecule type" value="Genomic_DNA"/>
</dbReference>
<comment type="caution">
    <text evidence="2">The sequence shown here is derived from an EMBL/GenBank/DDBJ whole genome shotgun (WGS) entry which is preliminary data.</text>
</comment>
<dbReference type="OrthoDB" id="10620485at2759"/>
<feature type="compositionally biased region" description="Basic and acidic residues" evidence="1">
    <location>
        <begin position="1"/>
        <end position="13"/>
    </location>
</feature>
<dbReference type="Proteomes" id="UP000019478">
    <property type="component" value="Unassembled WGS sequence"/>
</dbReference>
<reference evidence="2 3" key="1">
    <citation type="submission" date="2013-03" db="EMBL/GenBank/DDBJ databases">
        <title>The Genome Sequence of Capronia epimyces CBS 606.96.</title>
        <authorList>
            <consortium name="The Broad Institute Genomics Platform"/>
            <person name="Cuomo C."/>
            <person name="de Hoog S."/>
            <person name="Gorbushina A."/>
            <person name="Walker B."/>
            <person name="Young S.K."/>
            <person name="Zeng Q."/>
            <person name="Gargeya S."/>
            <person name="Fitzgerald M."/>
            <person name="Haas B."/>
            <person name="Abouelleil A."/>
            <person name="Allen A.W."/>
            <person name="Alvarado L."/>
            <person name="Arachchi H.M."/>
            <person name="Berlin A.M."/>
            <person name="Chapman S.B."/>
            <person name="Gainer-Dewar J."/>
            <person name="Goldberg J."/>
            <person name="Griggs A."/>
            <person name="Gujja S."/>
            <person name="Hansen M."/>
            <person name="Howarth C."/>
            <person name="Imamovic A."/>
            <person name="Ireland A."/>
            <person name="Larimer J."/>
            <person name="McCowan C."/>
            <person name="Murphy C."/>
            <person name="Pearson M."/>
            <person name="Poon T.W."/>
            <person name="Priest M."/>
            <person name="Roberts A."/>
            <person name="Saif S."/>
            <person name="Shea T."/>
            <person name="Sisk P."/>
            <person name="Sykes S."/>
            <person name="Wortman J."/>
            <person name="Nusbaum C."/>
            <person name="Birren B."/>
        </authorList>
    </citation>
    <scope>NUCLEOTIDE SEQUENCE [LARGE SCALE GENOMIC DNA]</scope>
    <source>
        <strain evidence="2 3">CBS 606.96</strain>
    </source>
</reference>
<dbReference type="AlphaFoldDB" id="W9ZAF1"/>
<feature type="compositionally biased region" description="Acidic residues" evidence="1">
    <location>
        <begin position="30"/>
        <end position="47"/>
    </location>
</feature>
<feature type="region of interest" description="Disordered" evidence="1">
    <location>
        <begin position="1"/>
        <end position="191"/>
    </location>
</feature>
<gene>
    <name evidence="2" type="ORF">A1O3_00042</name>
</gene>
<protein>
    <submittedName>
        <fullName evidence="2">Uncharacterized protein</fullName>
    </submittedName>
</protein>
<organism evidence="2 3">
    <name type="scientific">Capronia epimyces CBS 606.96</name>
    <dbReference type="NCBI Taxonomy" id="1182542"/>
    <lineage>
        <taxon>Eukaryota</taxon>
        <taxon>Fungi</taxon>
        <taxon>Dikarya</taxon>
        <taxon>Ascomycota</taxon>
        <taxon>Pezizomycotina</taxon>
        <taxon>Eurotiomycetes</taxon>
        <taxon>Chaetothyriomycetidae</taxon>
        <taxon>Chaetothyriales</taxon>
        <taxon>Herpotrichiellaceae</taxon>
        <taxon>Capronia</taxon>
    </lineage>
</organism>
<evidence type="ECO:0000313" key="2">
    <source>
        <dbReference type="EMBL" id="EXJ91494.1"/>
    </source>
</evidence>
<dbReference type="HOGENOM" id="CLU_653805_0_0_1"/>
<sequence>MKQEATGSEKEGVDETPPQYETKIMSEAGDATEDGGSENEYDFEETVDNCMGPSLSSPNKYRTSDNEDDSDEENTSDNEDEDDKGDAVTDEGENEKNYSTEENTDEQSEAECGGEDEGKIPSQHRGSQPLTRQPLRKSDEFPETDGSSDDSGSFEDEEFAVDGQQEPQAEVLTNGAEEEADQHVVNPEMPPSGQVVRAERLEQMAKSNGKSFTKRHLDEDDAFHGGQQALSKRQKMTRGIGSATGLEKGAIGQAKSVMTSSSGNWPPLRSTKTFSKLSLAEQSRSLKDWMANVDDYVSVIQAGAIPVWKMSRFFKHINKHLGAVAETLDNVALATQRQAEHHKTAQEAVMTADVERDEIGELLGRFAPKSSAPAITQNGN</sequence>
<feature type="compositionally biased region" description="Acidic residues" evidence="1">
    <location>
        <begin position="66"/>
        <end position="93"/>
    </location>
</feature>
<evidence type="ECO:0000313" key="3">
    <source>
        <dbReference type="Proteomes" id="UP000019478"/>
    </source>
</evidence>
<dbReference type="GeneID" id="19164184"/>
<evidence type="ECO:0000256" key="1">
    <source>
        <dbReference type="SAM" id="MobiDB-lite"/>
    </source>
</evidence>
<feature type="compositionally biased region" description="Acidic residues" evidence="1">
    <location>
        <begin position="141"/>
        <end position="160"/>
    </location>
</feature>
<proteinExistence type="predicted"/>
<feature type="compositionally biased region" description="Acidic residues" evidence="1">
    <location>
        <begin position="102"/>
        <end position="115"/>
    </location>
</feature>
<dbReference type="RefSeq" id="XP_007728384.1">
    <property type="nucleotide sequence ID" value="XM_007730194.1"/>
</dbReference>